<dbReference type="AlphaFoldDB" id="A0A8K0HU87"/>
<proteinExistence type="predicted"/>
<dbReference type="EMBL" id="CM017872">
    <property type="protein sequence ID" value="KAG1326766.1"/>
    <property type="molecule type" value="Genomic_DNA"/>
</dbReference>
<evidence type="ECO:0000313" key="1">
    <source>
        <dbReference type="EMBL" id="KAG1326766.1"/>
    </source>
</evidence>
<reference evidence="1" key="2">
    <citation type="submission" date="2019-07" db="EMBL/GenBank/DDBJ databases">
        <authorList>
            <person name="Yang Y."/>
            <person name="Bocs S."/>
            <person name="Baudouin L."/>
        </authorList>
    </citation>
    <scope>NUCLEOTIDE SEQUENCE</scope>
    <source>
        <tissue evidence="1">Spear leaf of Hainan Tall coconut</tissue>
    </source>
</reference>
<protein>
    <submittedName>
        <fullName evidence="1">Uncharacterized protein</fullName>
    </submittedName>
</protein>
<reference evidence="1" key="1">
    <citation type="journal article" date="2017" name="Gigascience">
        <title>The genome draft of coconut (Cocos nucifera).</title>
        <authorList>
            <person name="Xiao Y."/>
            <person name="Xu P."/>
            <person name="Fan H."/>
            <person name="Baudouin L."/>
            <person name="Xia W."/>
            <person name="Bocs S."/>
            <person name="Xu J."/>
            <person name="Li Q."/>
            <person name="Guo A."/>
            <person name="Zhou L."/>
            <person name="Li J."/>
            <person name="Wu Y."/>
            <person name="Ma Z."/>
            <person name="Armero A."/>
            <person name="Issali A.E."/>
            <person name="Liu N."/>
            <person name="Peng M."/>
            <person name="Yang Y."/>
        </authorList>
    </citation>
    <scope>NUCLEOTIDE SEQUENCE</scope>
    <source>
        <tissue evidence="1">Spear leaf of Hainan Tall coconut</tissue>
    </source>
</reference>
<accession>A0A8K0HU87</accession>
<keyword evidence="2" id="KW-1185">Reference proteome</keyword>
<dbReference type="Proteomes" id="UP000797356">
    <property type="component" value="Chromosome 1"/>
</dbReference>
<sequence length="100" mass="10594">MGGWEVKGCAEACNQGDAAKGGKGKMEGTIERSIGGGCGGSMVAWERGYGHLEEDDGARRMLGKRDGREGDGAYFGGVDLALHFARAVGRKRRAVGFWGW</sequence>
<name>A0A8K0HU87_COCNU</name>
<comment type="caution">
    <text evidence="1">The sequence shown here is derived from an EMBL/GenBank/DDBJ whole genome shotgun (WGS) entry which is preliminary data.</text>
</comment>
<evidence type="ECO:0000313" key="2">
    <source>
        <dbReference type="Proteomes" id="UP000797356"/>
    </source>
</evidence>
<gene>
    <name evidence="1" type="ORF">COCNU_01G007000</name>
</gene>
<organism evidence="1 2">
    <name type="scientific">Cocos nucifera</name>
    <name type="common">Coconut palm</name>
    <dbReference type="NCBI Taxonomy" id="13894"/>
    <lineage>
        <taxon>Eukaryota</taxon>
        <taxon>Viridiplantae</taxon>
        <taxon>Streptophyta</taxon>
        <taxon>Embryophyta</taxon>
        <taxon>Tracheophyta</taxon>
        <taxon>Spermatophyta</taxon>
        <taxon>Magnoliopsida</taxon>
        <taxon>Liliopsida</taxon>
        <taxon>Arecaceae</taxon>
        <taxon>Arecoideae</taxon>
        <taxon>Cocoseae</taxon>
        <taxon>Attaleinae</taxon>
        <taxon>Cocos</taxon>
    </lineage>
</organism>